<reference evidence="3" key="1">
    <citation type="journal article" date="2011" name="Nat. Biotechnol.">
        <title>The genomic sequence of the Chinese hamster ovary (CHO)-K1 cell line.</title>
        <authorList>
            <person name="Xu X."/>
            <person name="Nagarajan H."/>
            <person name="Lewis N.E."/>
            <person name="Pan S."/>
            <person name="Cai Z."/>
            <person name="Liu X."/>
            <person name="Chen W."/>
            <person name="Xie M."/>
            <person name="Wang W."/>
            <person name="Hammond S."/>
            <person name="Andersen M.R."/>
            <person name="Neff N."/>
            <person name="Passarelli B."/>
            <person name="Koh W."/>
            <person name="Fan H.C."/>
            <person name="Wang J."/>
            <person name="Gui Y."/>
            <person name="Lee K.H."/>
            <person name="Betenbaugh M.J."/>
            <person name="Quake S.R."/>
            <person name="Famili I."/>
            <person name="Palsson B.O."/>
            <person name="Wang J."/>
        </authorList>
    </citation>
    <scope>NUCLEOTIDE SEQUENCE [LARGE SCALE GENOMIC DNA]</scope>
    <source>
        <strain evidence="3">CHO K1 cell line</strain>
    </source>
</reference>
<accession>G3GUM3</accession>
<organism evidence="2 3">
    <name type="scientific">Cricetulus griseus</name>
    <name type="common">Chinese hamster</name>
    <name type="synonym">Cricetulus barabensis griseus</name>
    <dbReference type="NCBI Taxonomy" id="10029"/>
    <lineage>
        <taxon>Eukaryota</taxon>
        <taxon>Metazoa</taxon>
        <taxon>Chordata</taxon>
        <taxon>Craniata</taxon>
        <taxon>Vertebrata</taxon>
        <taxon>Euteleostomi</taxon>
        <taxon>Mammalia</taxon>
        <taxon>Eutheria</taxon>
        <taxon>Euarchontoglires</taxon>
        <taxon>Glires</taxon>
        <taxon>Rodentia</taxon>
        <taxon>Myomorpha</taxon>
        <taxon>Muroidea</taxon>
        <taxon>Cricetidae</taxon>
        <taxon>Cricetinae</taxon>
        <taxon>Cricetulus</taxon>
    </lineage>
</organism>
<proteinExistence type="predicted"/>
<dbReference type="Gene3D" id="6.10.250.1270">
    <property type="match status" value="1"/>
</dbReference>
<dbReference type="Proteomes" id="UP000001075">
    <property type="component" value="Unassembled WGS sequence"/>
</dbReference>
<name>G3GUM3_CRIGR</name>
<evidence type="ECO:0000313" key="2">
    <source>
        <dbReference type="EMBL" id="EGV98521.1"/>
    </source>
</evidence>
<dbReference type="AlphaFoldDB" id="G3GUM3"/>
<gene>
    <name evidence="2" type="ORF">I79_001387</name>
</gene>
<dbReference type="EMBL" id="JH000031">
    <property type="protein sequence ID" value="EGV98521.1"/>
    <property type="molecule type" value="Genomic_DNA"/>
</dbReference>
<feature type="region of interest" description="Disordered" evidence="1">
    <location>
        <begin position="32"/>
        <end position="57"/>
    </location>
</feature>
<protein>
    <submittedName>
        <fullName evidence="2">Uncharacterized protein</fullName>
    </submittedName>
</protein>
<dbReference type="InParanoid" id="G3GUM3"/>
<sequence>MKFKRKEATTQPKCIAPSLADVMAKRNQNPEVRKAQHGQALRGCQGCKKSWHQRRPH</sequence>
<evidence type="ECO:0000256" key="1">
    <source>
        <dbReference type="SAM" id="MobiDB-lite"/>
    </source>
</evidence>
<evidence type="ECO:0000313" key="3">
    <source>
        <dbReference type="Proteomes" id="UP000001075"/>
    </source>
</evidence>